<sequence length="85" mass="9695">MHVLSSARICHLSKENKIYYLLARLKITLFRYLLPVSNYQLIKGSYEKTTTTTTTLEGGKRYFGGAAAYLTPSFVKIVIYEIQVV</sequence>
<evidence type="ECO:0000313" key="2">
    <source>
        <dbReference type="Proteomes" id="UP000593567"/>
    </source>
</evidence>
<keyword evidence="2" id="KW-1185">Reference proteome</keyword>
<accession>A0A7J7KJB6</accession>
<dbReference type="Proteomes" id="UP000593567">
    <property type="component" value="Unassembled WGS sequence"/>
</dbReference>
<proteinExistence type="predicted"/>
<dbReference type="EMBL" id="VXIV02000349">
    <property type="protein sequence ID" value="KAF6038802.1"/>
    <property type="molecule type" value="Genomic_DNA"/>
</dbReference>
<evidence type="ECO:0000313" key="1">
    <source>
        <dbReference type="EMBL" id="KAF6038802.1"/>
    </source>
</evidence>
<comment type="caution">
    <text evidence="1">The sequence shown here is derived from an EMBL/GenBank/DDBJ whole genome shotgun (WGS) entry which is preliminary data.</text>
</comment>
<name>A0A7J7KJB6_BUGNE</name>
<dbReference type="AlphaFoldDB" id="A0A7J7KJB6"/>
<protein>
    <submittedName>
        <fullName evidence="1">Uncharacterized protein</fullName>
    </submittedName>
</protein>
<organism evidence="1 2">
    <name type="scientific">Bugula neritina</name>
    <name type="common">Brown bryozoan</name>
    <name type="synonym">Sertularia neritina</name>
    <dbReference type="NCBI Taxonomy" id="10212"/>
    <lineage>
        <taxon>Eukaryota</taxon>
        <taxon>Metazoa</taxon>
        <taxon>Spiralia</taxon>
        <taxon>Lophotrochozoa</taxon>
        <taxon>Bryozoa</taxon>
        <taxon>Gymnolaemata</taxon>
        <taxon>Cheilostomatida</taxon>
        <taxon>Flustrina</taxon>
        <taxon>Buguloidea</taxon>
        <taxon>Bugulidae</taxon>
        <taxon>Bugula</taxon>
    </lineage>
</organism>
<gene>
    <name evidence="1" type="ORF">EB796_002891</name>
</gene>
<reference evidence="1" key="1">
    <citation type="submission" date="2020-06" db="EMBL/GenBank/DDBJ databases">
        <title>Draft genome of Bugula neritina, a colonial animal packing powerful symbionts and potential medicines.</title>
        <authorList>
            <person name="Rayko M."/>
        </authorList>
    </citation>
    <scope>NUCLEOTIDE SEQUENCE [LARGE SCALE GENOMIC DNA]</scope>
    <source>
        <strain evidence="1">Kwan_BN1</strain>
    </source>
</reference>